<dbReference type="STRING" id="1503961.SAMN05421736_12538"/>
<evidence type="ECO:0000256" key="1">
    <source>
        <dbReference type="SAM" id="Phobius"/>
    </source>
</evidence>
<dbReference type="Proteomes" id="UP000198935">
    <property type="component" value="Unassembled WGS sequence"/>
</dbReference>
<gene>
    <name evidence="2" type="ORF">SAMN05421736_12538</name>
</gene>
<feature type="transmembrane region" description="Helical" evidence="1">
    <location>
        <begin position="109"/>
        <end position="128"/>
    </location>
</feature>
<keyword evidence="1" id="KW-0812">Transmembrane</keyword>
<feature type="transmembrane region" description="Helical" evidence="1">
    <location>
        <begin position="258"/>
        <end position="276"/>
    </location>
</feature>
<feature type="transmembrane region" description="Helical" evidence="1">
    <location>
        <begin position="64"/>
        <end position="97"/>
    </location>
</feature>
<dbReference type="OrthoDB" id="2987886at2"/>
<proteinExistence type="predicted"/>
<dbReference type="PANTHER" id="PTHR41324:SF1">
    <property type="entry name" value="DUF2232 DOMAIN-CONTAINING PROTEIN"/>
    <property type="match status" value="1"/>
</dbReference>
<keyword evidence="3" id="KW-1185">Reference proteome</keyword>
<keyword evidence="1" id="KW-1133">Transmembrane helix</keyword>
<feature type="transmembrane region" description="Helical" evidence="1">
    <location>
        <begin position="227"/>
        <end position="252"/>
    </location>
</feature>
<keyword evidence="1" id="KW-0472">Membrane</keyword>
<evidence type="ECO:0000313" key="3">
    <source>
        <dbReference type="Proteomes" id="UP000198935"/>
    </source>
</evidence>
<reference evidence="3" key="1">
    <citation type="submission" date="2016-10" db="EMBL/GenBank/DDBJ databases">
        <authorList>
            <person name="Varghese N."/>
            <person name="Submissions S."/>
        </authorList>
    </citation>
    <scope>NUCLEOTIDE SEQUENCE [LARGE SCALE GENOMIC DNA]</scope>
    <source>
        <strain evidence="3">SP</strain>
    </source>
</reference>
<protein>
    <submittedName>
        <fullName evidence="2">Uncharacterized conserved protein YybS, DUF2232 family</fullName>
    </submittedName>
</protein>
<name>A0A1H3UTV7_9BACI</name>
<feature type="transmembrane region" description="Helical" evidence="1">
    <location>
        <begin position="178"/>
        <end position="206"/>
    </location>
</feature>
<dbReference type="AlphaFoldDB" id="A0A1H3UTV7"/>
<organism evidence="2 3">
    <name type="scientific">Evansella caseinilytica</name>
    <dbReference type="NCBI Taxonomy" id="1503961"/>
    <lineage>
        <taxon>Bacteria</taxon>
        <taxon>Bacillati</taxon>
        <taxon>Bacillota</taxon>
        <taxon>Bacilli</taxon>
        <taxon>Bacillales</taxon>
        <taxon>Bacillaceae</taxon>
        <taxon>Evansella</taxon>
    </lineage>
</organism>
<dbReference type="Pfam" id="PF09991">
    <property type="entry name" value="DUF2232"/>
    <property type="match status" value="1"/>
</dbReference>
<dbReference type="EMBL" id="FNPI01000025">
    <property type="protein sequence ID" value="SDZ65275.1"/>
    <property type="molecule type" value="Genomic_DNA"/>
</dbReference>
<feature type="transmembrane region" description="Helical" evidence="1">
    <location>
        <begin position="21"/>
        <end position="44"/>
    </location>
</feature>
<dbReference type="PANTHER" id="PTHR41324">
    <property type="entry name" value="MEMBRANE PROTEIN-RELATED"/>
    <property type="match status" value="1"/>
</dbReference>
<accession>A0A1H3UTV7</accession>
<evidence type="ECO:0000313" key="2">
    <source>
        <dbReference type="EMBL" id="SDZ65275.1"/>
    </source>
</evidence>
<dbReference type="InterPro" id="IPR018710">
    <property type="entry name" value="DUF2232"/>
</dbReference>
<sequence>MDKEEETREERMDRSQVIKDGVIYTAVYLLLLFLTLLLPAVGMLTMLLLPVPFILFTTKHGYKAGIVIVLTGFFLLFLFFGPISLPLTLSFVAPGIVIGELHKRKKSAFGVLLGGGLSFVTVIILNYIGSIVLRGINPVQVLQDAVRESVQKTGEILQMFGQQSDDVLELTYAFIDELAIIAPVLMMILGIGYAFLVQLIAGAFMTRTKQDIHTFPPLRTWSFPKAFVWYYAATYILVLIGPEAGTALYTVLANLRPILEIIMIIQGFAFIFFFFYTRGKNIAIPVIIMIVSILLPFLLHIVRIFGIIDLGFDLRKRLNSQN</sequence>
<feature type="transmembrane region" description="Helical" evidence="1">
    <location>
        <begin position="283"/>
        <end position="308"/>
    </location>
</feature>